<feature type="domain" description="DUF6596" evidence="7">
    <location>
        <begin position="163"/>
        <end position="262"/>
    </location>
</feature>
<sequence length="394" mass="42201">MDLAELGPRAVGIMARRHRDFAAAEDAVQEALLAAARHWPVDGEPDNPLGWLVRTAERRMTDRYRAERARREREDAAARLETEPGDVPAADDTLTLLLLCCHPVLTPASAVALTLRAVGGLSTAAVAAAFLVPEATMAQRISRAKAKIAAAGGRFVMPDEPDLASVLHVLYVMFTEGHVTAVGSTLDRPDLAAEAIRLTRTVHGLRPADPEIAGLLALMLLTEARRPARTTASGELVELADQDRARWDRELLAEGLRILVAARSRGVVGVYQLQASIAAVHAGEPTDWAQILGLYDLLLRLDGSPVVALNRAVAVAMVRGPEAGLAAVEEVAPSLPGHFRVDAVRGHLHAMRGDREAAARHFAVAAARTTNLAEQRHLTLRAARANAPGDRSRS</sequence>
<evidence type="ECO:0000259" key="5">
    <source>
        <dbReference type="Pfam" id="PF04542"/>
    </source>
</evidence>
<dbReference type="EMBL" id="BAABGT010000032">
    <property type="protein sequence ID" value="GAA4546155.1"/>
    <property type="molecule type" value="Genomic_DNA"/>
</dbReference>
<evidence type="ECO:0000256" key="2">
    <source>
        <dbReference type="ARBA" id="ARBA00023015"/>
    </source>
</evidence>
<keyword evidence="3" id="KW-0731">Sigma factor</keyword>
<gene>
    <name evidence="8" type="ORF">GCM10023175_27720</name>
</gene>
<evidence type="ECO:0000256" key="4">
    <source>
        <dbReference type="ARBA" id="ARBA00023163"/>
    </source>
</evidence>
<name>A0ABP8RTA2_9PSEU</name>
<evidence type="ECO:0000259" key="7">
    <source>
        <dbReference type="Pfam" id="PF20239"/>
    </source>
</evidence>
<proteinExistence type="inferred from homology"/>
<evidence type="ECO:0000313" key="9">
    <source>
        <dbReference type="Proteomes" id="UP001501598"/>
    </source>
</evidence>
<dbReference type="Pfam" id="PF20239">
    <property type="entry name" value="DUF6596"/>
    <property type="match status" value="1"/>
</dbReference>
<dbReference type="InterPro" id="IPR036388">
    <property type="entry name" value="WH-like_DNA-bd_sf"/>
</dbReference>
<dbReference type="SUPFAM" id="SSF88659">
    <property type="entry name" value="Sigma3 and sigma4 domains of RNA polymerase sigma factors"/>
    <property type="match status" value="1"/>
</dbReference>
<feature type="domain" description="RNA polymerase sigma-70 region 2" evidence="5">
    <location>
        <begin position="5"/>
        <end position="68"/>
    </location>
</feature>
<dbReference type="RefSeq" id="WP_345417102.1">
    <property type="nucleotide sequence ID" value="NZ_BAABGT010000032.1"/>
</dbReference>
<dbReference type="Pfam" id="PF04542">
    <property type="entry name" value="Sigma70_r2"/>
    <property type="match status" value="1"/>
</dbReference>
<dbReference type="SUPFAM" id="SSF88946">
    <property type="entry name" value="Sigma2 domain of RNA polymerase sigma factors"/>
    <property type="match status" value="1"/>
</dbReference>
<evidence type="ECO:0000313" key="8">
    <source>
        <dbReference type="EMBL" id="GAA4546155.1"/>
    </source>
</evidence>
<comment type="similarity">
    <text evidence="1">Belongs to the sigma-70 factor family. ECF subfamily.</text>
</comment>
<comment type="caution">
    <text evidence="8">The sequence shown here is derived from an EMBL/GenBank/DDBJ whole genome shotgun (WGS) entry which is preliminary data.</text>
</comment>
<feature type="domain" description="RNA polymerase sigma factor 70 region 4 type 2" evidence="6">
    <location>
        <begin position="97"/>
        <end position="148"/>
    </location>
</feature>
<dbReference type="Proteomes" id="UP001501598">
    <property type="component" value="Unassembled WGS sequence"/>
</dbReference>
<accession>A0ABP8RTA2</accession>
<protein>
    <submittedName>
        <fullName evidence="8">Sigma factor-like helix-turn-helix DNA-binding protein</fullName>
    </submittedName>
</protein>
<dbReference type="Gene3D" id="1.10.10.10">
    <property type="entry name" value="Winged helix-like DNA-binding domain superfamily/Winged helix DNA-binding domain"/>
    <property type="match status" value="1"/>
</dbReference>
<dbReference type="InterPro" id="IPR007627">
    <property type="entry name" value="RNA_pol_sigma70_r2"/>
</dbReference>
<dbReference type="InterPro" id="IPR013249">
    <property type="entry name" value="RNA_pol_sigma70_r4_t2"/>
</dbReference>
<keyword evidence="2" id="KW-0805">Transcription regulation</keyword>
<dbReference type="InterPro" id="IPR013325">
    <property type="entry name" value="RNA_pol_sigma_r2"/>
</dbReference>
<organism evidence="8 9">
    <name type="scientific">Pseudonocardia xishanensis</name>
    <dbReference type="NCBI Taxonomy" id="630995"/>
    <lineage>
        <taxon>Bacteria</taxon>
        <taxon>Bacillati</taxon>
        <taxon>Actinomycetota</taxon>
        <taxon>Actinomycetes</taxon>
        <taxon>Pseudonocardiales</taxon>
        <taxon>Pseudonocardiaceae</taxon>
        <taxon>Pseudonocardia</taxon>
    </lineage>
</organism>
<reference evidence="9" key="1">
    <citation type="journal article" date="2019" name="Int. J. Syst. Evol. Microbiol.">
        <title>The Global Catalogue of Microorganisms (GCM) 10K type strain sequencing project: providing services to taxonomists for standard genome sequencing and annotation.</title>
        <authorList>
            <consortium name="The Broad Institute Genomics Platform"/>
            <consortium name="The Broad Institute Genome Sequencing Center for Infectious Disease"/>
            <person name="Wu L."/>
            <person name="Ma J."/>
        </authorList>
    </citation>
    <scope>NUCLEOTIDE SEQUENCE [LARGE SCALE GENOMIC DNA]</scope>
    <source>
        <strain evidence="9">JCM 17906</strain>
    </source>
</reference>
<dbReference type="InterPro" id="IPR013324">
    <property type="entry name" value="RNA_pol_sigma_r3/r4-like"/>
</dbReference>
<keyword evidence="4" id="KW-0804">Transcription</keyword>
<dbReference type="InterPro" id="IPR046531">
    <property type="entry name" value="DUF6596"/>
</dbReference>
<keyword evidence="9" id="KW-1185">Reference proteome</keyword>
<evidence type="ECO:0000259" key="6">
    <source>
        <dbReference type="Pfam" id="PF08281"/>
    </source>
</evidence>
<dbReference type="PANTHER" id="PTHR47756:SF2">
    <property type="entry name" value="BLL6612 PROTEIN"/>
    <property type="match status" value="1"/>
</dbReference>
<dbReference type="Gene3D" id="1.10.1740.10">
    <property type="match status" value="1"/>
</dbReference>
<evidence type="ECO:0000256" key="1">
    <source>
        <dbReference type="ARBA" id="ARBA00010641"/>
    </source>
</evidence>
<dbReference type="Pfam" id="PF08281">
    <property type="entry name" value="Sigma70_r4_2"/>
    <property type="match status" value="1"/>
</dbReference>
<evidence type="ECO:0000256" key="3">
    <source>
        <dbReference type="ARBA" id="ARBA00023082"/>
    </source>
</evidence>
<dbReference type="PANTHER" id="PTHR47756">
    <property type="entry name" value="BLL6612 PROTEIN-RELATED"/>
    <property type="match status" value="1"/>
</dbReference>